<reference evidence="2" key="1">
    <citation type="journal article" date="2023" name="Mol. Phylogenet. Evol.">
        <title>Genome-scale phylogeny and comparative genomics of the fungal order Sordariales.</title>
        <authorList>
            <person name="Hensen N."/>
            <person name="Bonometti L."/>
            <person name="Westerberg I."/>
            <person name="Brannstrom I.O."/>
            <person name="Guillou S."/>
            <person name="Cros-Aarteil S."/>
            <person name="Calhoun S."/>
            <person name="Haridas S."/>
            <person name="Kuo A."/>
            <person name="Mondo S."/>
            <person name="Pangilinan J."/>
            <person name="Riley R."/>
            <person name="LaButti K."/>
            <person name="Andreopoulos B."/>
            <person name="Lipzen A."/>
            <person name="Chen C."/>
            <person name="Yan M."/>
            <person name="Daum C."/>
            <person name="Ng V."/>
            <person name="Clum A."/>
            <person name="Steindorff A."/>
            <person name="Ohm R.A."/>
            <person name="Martin F."/>
            <person name="Silar P."/>
            <person name="Natvig D.O."/>
            <person name="Lalanne C."/>
            <person name="Gautier V."/>
            <person name="Ament-Velasquez S.L."/>
            <person name="Kruys A."/>
            <person name="Hutchinson M.I."/>
            <person name="Powell A.J."/>
            <person name="Barry K."/>
            <person name="Miller A.N."/>
            <person name="Grigoriev I.V."/>
            <person name="Debuchy R."/>
            <person name="Gladieux P."/>
            <person name="Hiltunen Thoren M."/>
            <person name="Johannesson H."/>
        </authorList>
    </citation>
    <scope>NUCLEOTIDE SEQUENCE</scope>
    <source>
        <strain evidence="2">CBS 118394</strain>
    </source>
</reference>
<sequence length="405" mass="41883">MGINQSNPSCRANACLNQVIGFTNNGNINGLVEYQSCIAMFGKPTVTVTTAAPETVYSTATHEVPYTDITIEISTVVETVYQTTTSYAVVQETVTEYTTTNVVTEVTTVTVGATSLPVGTKNKKKKKKKRGACHHSTSAMPSSTVVESSTPPSSSVPLTSSTVPTSSTAALPLPIASNCPSLEEYSSACSCIYAVTSTSTYTEVPRPSTSATTLTVSSAILSTSVSVMTEYVTVTVPEAATTTLTSTVSTNLATTTRSTSTTSPPPAVTSFMVLANGLRAGRYLTLVSGYLQYDINNVGVAVAVRFVVPPSGGGGGQIVLVSDPSMKMVSRQTSLQVGVLAFENDATSIPAGNPAVTCTNTAGIVACAIPGRGFTVVYSCGAYLYIGSPSWAQSGCTVVDFRLSA</sequence>
<evidence type="ECO:0000313" key="2">
    <source>
        <dbReference type="EMBL" id="KAK3326014.1"/>
    </source>
</evidence>
<keyword evidence="3" id="KW-1185">Reference proteome</keyword>
<feature type="compositionally biased region" description="Basic residues" evidence="1">
    <location>
        <begin position="121"/>
        <end position="133"/>
    </location>
</feature>
<evidence type="ECO:0000313" key="3">
    <source>
        <dbReference type="Proteomes" id="UP001283341"/>
    </source>
</evidence>
<evidence type="ECO:0000256" key="1">
    <source>
        <dbReference type="SAM" id="MobiDB-lite"/>
    </source>
</evidence>
<proteinExistence type="predicted"/>
<feature type="region of interest" description="Disordered" evidence="1">
    <location>
        <begin position="117"/>
        <end position="164"/>
    </location>
</feature>
<comment type="caution">
    <text evidence="2">The sequence shown here is derived from an EMBL/GenBank/DDBJ whole genome shotgun (WGS) entry which is preliminary data.</text>
</comment>
<organism evidence="2 3">
    <name type="scientific">Apodospora peruviana</name>
    <dbReference type="NCBI Taxonomy" id="516989"/>
    <lineage>
        <taxon>Eukaryota</taxon>
        <taxon>Fungi</taxon>
        <taxon>Dikarya</taxon>
        <taxon>Ascomycota</taxon>
        <taxon>Pezizomycotina</taxon>
        <taxon>Sordariomycetes</taxon>
        <taxon>Sordariomycetidae</taxon>
        <taxon>Sordariales</taxon>
        <taxon>Lasiosphaeriaceae</taxon>
        <taxon>Apodospora</taxon>
    </lineage>
</organism>
<feature type="compositionally biased region" description="Low complexity" evidence="1">
    <location>
        <begin position="141"/>
        <end position="164"/>
    </location>
</feature>
<reference evidence="2" key="2">
    <citation type="submission" date="2023-06" db="EMBL/GenBank/DDBJ databases">
        <authorList>
            <consortium name="Lawrence Berkeley National Laboratory"/>
            <person name="Haridas S."/>
            <person name="Hensen N."/>
            <person name="Bonometti L."/>
            <person name="Westerberg I."/>
            <person name="Brannstrom I.O."/>
            <person name="Guillou S."/>
            <person name="Cros-Aarteil S."/>
            <person name="Calhoun S."/>
            <person name="Kuo A."/>
            <person name="Mondo S."/>
            <person name="Pangilinan J."/>
            <person name="Riley R."/>
            <person name="Labutti K."/>
            <person name="Andreopoulos B."/>
            <person name="Lipzen A."/>
            <person name="Chen C."/>
            <person name="Yanf M."/>
            <person name="Daum C."/>
            <person name="Ng V."/>
            <person name="Clum A."/>
            <person name="Steindorff A."/>
            <person name="Ohm R."/>
            <person name="Martin F."/>
            <person name="Silar P."/>
            <person name="Natvig D."/>
            <person name="Lalanne C."/>
            <person name="Gautier V."/>
            <person name="Ament-Velasquez S.L."/>
            <person name="Kruys A."/>
            <person name="Hutchinson M.I."/>
            <person name="Powell A.J."/>
            <person name="Barry K."/>
            <person name="Miller A.N."/>
            <person name="Grigoriev I.V."/>
            <person name="Debuchy R."/>
            <person name="Gladieux P."/>
            <person name="Thoren M.H."/>
            <person name="Johannesson H."/>
        </authorList>
    </citation>
    <scope>NUCLEOTIDE SEQUENCE</scope>
    <source>
        <strain evidence="2">CBS 118394</strain>
    </source>
</reference>
<dbReference type="AlphaFoldDB" id="A0AAE0MCI3"/>
<accession>A0AAE0MCI3</accession>
<dbReference type="Proteomes" id="UP001283341">
    <property type="component" value="Unassembled WGS sequence"/>
</dbReference>
<gene>
    <name evidence="2" type="ORF">B0H66DRAFT_145448</name>
</gene>
<name>A0AAE0MCI3_9PEZI</name>
<dbReference type="EMBL" id="JAUEDM010000002">
    <property type="protein sequence ID" value="KAK3326014.1"/>
    <property type="molecule type" value="Genomic_DNA"/>
</dbReference>
<protein>
    <submittedName>
        <fullName evidence="2">Uncharacterized protein</fullName>
    </submittedName>
</protein>